<dbReference type="AlphaFoldDB" id="A0A844SHE7"/>
<keyword evidence="2" id="KW-1185">Reference proteome</keyword>
<reference evidence="1 2" key="1">
    <citation type="submission" date="2019-12" db="EMBL/GenBank/DDBJ databases">
        <title>Draft genome sequences Bradyrhizobium cajani AMBPC1010, Bradyrhizobium pachyrhizi AMBPC1040 and Bradyrhizobium yuanmingense ALSPC3051, three plant growth promoting strains isolated from nodules of Cajanus cajan L. in Dominican Republic.</title>
        <authorList>
            <person name="Flores-Felix J.D."/>
            <person name="Araujo J."/>
            <person name="Diaz-Alcantara C."/>
            <person name="Gonzalez-Andres F."/>
            <person name="Velazquez E."/>
        </authorList>
    </citation>
    <scope>NUCLEOTIDE SEQUENCE [LARGE SCALE GENOMIC DNA]</scope>
    <source>
        <strain evidence="1 2">1040</strain>
    </source>
</reference>
<evidence type="ECO:0000313" key="1">
    <source>
        <dbReference type="EMBL" id="MVT63499.1"/>
    </source>
</evidence>
<proteinExistence type="predicted"/>
<accession>A0A844SHE7</accession>
<sequence>MSRIVDIPTFNPMGTSFTTPSIVDTGALANGFYHVFVIKNPTTAAVDVLMSRSATAPTMPAGYTLFRRVGAVWHNSGGLFSQILQRGREFFWVGSSLDFTTNTLGTTLQTFALGSIPTGVRVKAYINIIAWCPTINTVWWTHETGLFDNAPGYSVGGNGIEVTSSTSGNANDLQIWTDTAAQICARSAAANTSYRCFTRGWFDPLEN</sequence>
<gene>
    <name evidence="1" type="ORF">GPL21_00020</name>
</gene>
<dbReference type="EMBL" id="WQNF01000001">
    <property type="protein sequence ID" value="MVT63499.1"/>
    <property type="molecule type" value="Genomic_DNA"/>
</dbReference>
<name>A0A844SHE7_9BRAD</name>
<protein>
    <submittedName>
        <fullName evidence="1">Uncharacterized protein</fullName>
    </submittedName>
</protein>
<comment type="caution">
    <text evidence="1">The sequence shown here is derived from an EMBL/GenBank/DDBJ whole genome shotgun (WGS) entry which is preliminary data.</text>
</comment>
<dbReference type="Proteomes" id="UP000436468">
    <property type="component" value="Unassembled WGS sequence"/>
</dbReference>
<organism evidence="1 2">
    <name type="scientific">Bradyrhizobium pachyrhizi</name>
    <dbReference type="NCBI Taxonomy" id="280333"/>
    <lineage>
        <taxon>Bacteria</taxon>
        <taxon>Pseudomonadati</taxon>
        <taxon>Pseudomonadota</taxon>
        <taxon>Alphaproteobacteria</taxon>
        <taxon>Hyphomicrobiales</taxon>
        <taxon>Nitrobacteraceae</taxon>
        <taxon>Bradyrhizobium</taxon>
    </lineage>
</organism>
<evidence type="ECO:0000313" key="2">
    <source>
        <dbReference type="Proteomes" id="UP000436468"/>
    </source>
</evidence>
<dbReference type="RefSeq" id="WP_157340264.1">
    <property type="nucleotide sequence ID" value="NZ_CP121667.1"/>
</dbReference>